<keyword evidence="2" id="KW-0472">Membrane</keyword>
<feature type="compositionally biased region" description="Basic and acidic residues" evidence="1">
    <location>
        <begin position="190"/>
        <end position="206"/>
    </location>
</feature>
<dbReference type="RefSeq" id="WP_277858579.1">
    <property type="nucleotide sequence ID" value="NZ_JARRAG010000001.1"/>
</dbReference>
<dbReference type="EMBL" id="JARRAG010000001">
    <property type="protein sequence ID" value="MDG3002215.1"/>
    <property type="molecule type" value="Genomic_DNA"/>
</dbReference>
<dbReference type="Proteomes" id="UP001216907">
    <property type="component" value="Unassembled WGS sequence"/>
</dbReference>
<feature type="transmembrane region" description="Helical" evidence="2">
    <location>
        <begin position="163"/>
        <end position="182"/>
    </location>
</feature>
<reference evidence="3 4" key="1">
    <citation type="submission" date="2023-03" db="EMBL/GenBank/DDBJ databases">
        <title>Paludisphaera mucosa sp. nov. a novel planctomycete from northern fen.</title>
        <authorList>
            <person name="Ivanova A."/>
        </authorList>
    </citation>
    <scope>NUCLEOTIDE SEQUENCE [LARGE SCALE GENOMIC DNA]</scope>
    <source>
        <strain evidence="3 4">Pla2</strain>
    </source>
</reference>
<sequence>MESFILLAATTPADDRAVPPWITTAAYFWLAMLCAWAWRESLRGRPRRRLGSLLWLGLAILFATLGCARPFGLQAVLTNLVRRRAVEHEWYGVRRKYQFEFIMAVAATTSLAAVVLGWVAARGRSLRDLSALAPVVLLLGFIAIRASSFHYVDAVLYRTVAGVSLNTLAELTILGLVALSLAQRASANRSRREPIAPTPGRDDGTGARRYSVNGPGPSRG</sequence>
<evidence type="ECO:0000256" key="1">
    <source>
        <dbReference type="SAM" id="MobiDB-lite"/>
    </source>
</evidence>
<evidence type="ECO:0000313" key="3">
    <source>
        <dbReference type="EMBL" id="MDG3002215.1"/>
    </source>
</evidence>
<evidence type="ECO:0000256" key="2">
    <source>
        <dbReference type="SAM" id="Phobius"/>
    </source>
</evidence>
<feature type="transmembrane region" description="Helical" evidence="2">
    <location>
        <begin position="50"/>
        <end position="77"/>
    </location>
</feature>
<proteinExistence type="predicted"/>
<keyword evidence="4" id="KW-1185">Reference proteome</keyword>
<feature type="transmembrane region" description="Helical" evidence="2">
    <location>
        <begin position="131"/>
        <end position="151"/>
    </location>
</feature>
<keyword evidence="2" id="KW-0812">Transmembrane</keyword>
<evidence type="ECO:0000313" key="4">
    <source>
        <dbReference type="Proteomes" id="UP001216907"/>
    </source>
</evidence>
<name>A0ABT6F487_9BACT</name>
<keyword evidence="2" id="KW-1133">Transmembrane helix</keyword>
<comment type="caution">
    <text evidence="3">The sequence shown here is derived from an EMBL/GenBank/DDBJ whole genome shotgun (WGS) entry which is preliminary data.</text>
</comment>
<feature type="transmembrane region" description="Helical" evidence="2">
    <location>
        <begin position="20"/>
        <end position="38"/>
    </location>
</feature>
<organism evidence="3 4">
    <name type="scientific">Paludisphaera mucosa</name>
    <dbReference type="NCBI Taxonomy" id="3030827"/>
    <lineage>
        <taxon>Bacteria</taxon>
        <taxon>Pseudomonadati</taxon>
        <taxon>Planctomycetota</taxon>
        <taxon>Planctomycetia</taxon>
        <taxon>Isosphaerales</taxon>
        <taxon>Isosphaeraceae</taxon>
        <taxon>Paludisphaera</taxon>
    </lineage>
</organism>
<accession>A0ABT6F487</accession>
<feature type="region of interest" description="Disordered" evidence="1">
    <location>
        <begin position="190"/>
        <end position="220"/>
    </location>
</feature>
<gene>
    <name evidence="3" type="ORF">PZE19_00295</name>
</gene>
<feature type="transmembrane region" description="Helical" evidence="2">
    <location>
        <begin position="97"/>
        <end position="119"/>
    </location>
</feature>
<protein>
    <submittedName>
        <fullName evidence="3">Uncharacterized protein</fullName>
    </submittedName>
</protein>